<dbReference type="EMBL" id="CP016896">
    <property type="protein sequence ID" value="APV35622.1"/>
    <property type="molecule type" value="Genomic_DNA"/>
</dbReference>
<dbReference type="KEGG" id="asol:BEN76_06155"/>
<dbReference type="PROSITE" id="PS51257">
    <property type="entry name" value="PROKAR_LIPOPROTEIN"/>
    <property type="match status" value="1"/>
</dbReference>
<proteinExistence type="predicted"/>
<organism evidence="1 2">
    <name type="scientific">Acinetobacter soli</name>
    <dbReference type="NCBI Taxonomy" id="487316"/>
    <lineage>
        <taxon>Bacteria</taxon>
        <taxon>Pseudomonadati</taxon>
        <taxon>Pseudomonadota</taxon>
        <taxon>Gammaproteobacteria</taxon>
        <taxon>Moraxellales</taxon>
        <taxon>Moraxellaceae</taxon>
        <taxon>Acinetobacter</taxon>
    </lineage>
</organism>
<protein>
    <submittedName>
        <fullName evidence="1">Uncharacterized protein</fullName>
    </submittedName>
</protein>
<name>A0A1P8EHF3_9GAMM</name>
<dbReference type="AlphaFoldDB" id="A0A1P8EHF3"/>
<reference evidence="1 2" key="1">
    <citation type="submission" date="2016-08" db="EMBL/GenBank/DDBJ databases">
        <title>Complete genome sequence of Acinetobacter baylyi strain GFJ2.</title>
        <authorList>
            <person name="Tabata M."/>
            <person name="Kuboki S."/>
            <person name="Gibu N."/>
            <person name="Kinouchi Y."/>
            <person name="Vangnai A."/>
            <person name="Kasai D."/>
            <person name="Fukuda M."/>
        </authorList>
    </citation>
    <scope>NUCLEOTIDE SEQUENCE [LARGE SCALE GENOMIC DNA]</scope>
    <source>
        <strain evidence="1 2">GFJ2</strain>
    </source>
</reference>
<evidence type="ECO:0000313" key="1">
    <source>
        <dbReference type="EMBL" id="APV35622.1"/>
    </source>
</evidence>
<dbReference type="STRING" id="487316.BEN76_06155"/>
<gene>
    <name evidence="1" type="ORF">BEN76_06155</name>
</gene>
<sequence>MYKKSLIIFTALTAISLGGCQHMQDAANTTMGTVSKGIQAYDGWVSKGTKRVWDEMANPAIRDKFLVLNQNSNGNNQMKLNPLLVNDKFELKERNFSTIYLEKYVFQESNFDEANRRIRNGAYISEKDLAAKLFIEQALAQGHEVRMYKASLNAEINQHLKQTIIEFKGAQNNYGFDPVFIEFDQTGSPVAIMTRSWQTVSVIGVASRVYTNIYFGQATMRWFENNFSNRYLENTLIRTIR</sequence>
<dbReference type="Proteomes" id="UP000185674">
    <property type="component" value="Chromosome"/>
</dbReference>
<evidence type="ECO:0000313" key="2">
    <source>
        <dbReference type="Proteomes" id="UP000185674"/>
    </source>
</evidence>
<dbReference type="RefSeq" id="WP_076032597.1">
    <property type="nucleotide sequence ID" value="NZ_CP016896.1"/>
</dbReference>
<accession>A0A1P8EHF3</accession>